<dbReference type="Proteomes" id="UP000001819">
    <property type="component" value="Chromosome 2"/>
</dbReference>
<proteinExistence type="predicted"/>
<evidence type="ECO:0000256" key="1">
    <source>
        <dbReference type="SAM" id="MobiDB-lite"/>
    </source>
</evidence>
<sequence length="103" mass="11610">MKLQLAKVAKAESLKEQQTATVKRTIEQPVPSPRQQQPLELHPTASSPAATNFADNGYEVILEDNDRWVYLIQCPGLLLRHLRPRATISQRRLLRRQSLGGGN</sequence>
<evidence type="ECO:0000313" key="2">
    <source>
        <dbReference type="Proteomes" id="UP000001819"/>
    </source>
</evidence>
<accession>A0A6I8VBA9</accession>
<gene>
    <name evidence="3" type="primary">LOC26533120</name>
</gene>
<keyword evidence="2" id="KW-1185">Reference proteome</keyword>
<protein>
    <submittedName>
        <fullName evidence="3">Uncharacterized protein</fullName>
    </submittedName>
</protein>
<dbReference type="KEGG" id="dpo:26533120"/>
<evidence type="ECO:0000313" key="3">
    <source>
        <dbReference type="RefSeq" id="XP_015037600.2"/>
    </source>
</evidence>
<reference evidence="2" key="1">
    <citation type="submission" date="2024-06" db="UniProtKB">
        <authorList>
            <consortium name="RefSeq"/>
        </authorList>
    </citation>
    <scope>NUCLEOTIDE SEQUENCE [LARGE SCALE GENOMIC DNA]</scope>
    <source>
        <strain evidence="2">MV2-25</strain>
    </source>
</reference>
<organism evidence="2 3">
    <name type="scientific">Drosophila pseudoobscura pseudoobscura</name>
    <name type="common">Fruit fly</name>
    <dbReference type="NCBI Taxonomy" id="46245"/>
    <lineage>
        <taxon>Eukaryota</taxon>
        <taxon>Metazoa</taxon>
        <taxon>Ecdysozoa</taxon>
        <taxon>Arthropoda</taxon>
        <taxon>Hexapoda</taxon>
        <taxon>Insecta</taxon>
        <taxon>Pterygota</taxon>
        <taxon>Neoptera</taxon>
        <taxon>Endopterygota</taxon>
        <taxon>Diptera</taxon>
        <taxon>Brachycera</taxon>
        <taxon>Muscomorpha</taxon>
        <taxon>Ephydroidea</taxon>
        <taxon>Drosophilidae</taxon>
        <taxon>Drosophila</taxon>
        <taxon>Sophophora</taxon>
    </lineage>
</organism>
<feature type="compositionally biased region" description="Polar residues" evidence="1">
    <location>
        <begin position="33"/>
        <end position="50"/>
    </location>
</feature>
<dbReference type="RefSeq" id="XP_015037600.2">
    <property type="nucleotide sequence ID" value="XM_015182114.2"/>
</dbReference>
<reference evidence="3" key="2">
    <citation type="submission" date="2025-08" db="UniProtKB">
        <authorList>
            <consortium name="RefSeq"/>
        </authorList>
    </citation>
    <scope>IDENTIFICATION</scope>
    <source>
        <strain evidence="3">MV-25-SWS-2005</strain>
        <tissue evidence="3">Whole body</tissue>
    </source>
</reference>
<feature type="region of interest" description="Disordered" evidence="1">
    <location>
        <begin position="14"/>
        <end position="50"/>
    </location>
</feature>
<dbReference type="AlphaFoldDB" id="A0A6I8VBA9"/>
<name>A0A6I8VBA9_DROPS</name>
<dbReference type="InParanoid" id="A0A6I8VBA9"/>